<dbReference type="Gene3D" id="3.40.190.10">
    <property type="entry name" value="Periplasmic binding protein-like II"/>
    <property type="match status" value="1"/>
</dbReference>
<dbReference type="RefSeq" id="WP_071475283.1">
    <property type="nucleotide sequence ID" value="NZ_JBMFCW010000004.1"/>
</dbReference>
<dbReference type="Proteomes" id="UP000181801">
    <property type="component" value="Unassembled WGS sequence"/>
</dbReference>
<keyword evidence="1" id="KW-0732">Signal</keyword>
<evidence type="ECO:0000313" key="3">
    <source>
        <dbReference type="Proteomes" id="UP000181801"/>
    </source>
</evidence>
<dbReference type="EMBL" id="MOAE01000041">
    <property type="protein sequence ID" value="OIN61858.1"/>
    <property type="molecule type" value="Genomic_DNA"/>
</dbReference>
<dbReference type="PROSITE" id="PS51257">
    <property type="entry name" value="PROKAR_LIPOPROTEIN"/>
    <property type="match status" value="1"/>
</dbReference>
<proteinExistence type="predicted"/>
<accession>A0A1S2VVD4</accession>
<comment type="caution">
    <text evidence="2">The sequence shown here is derived from an EMBL/GenBank/DDBJ whole genome shotgun (WGS) entry which is preliminary data.</text>
</comment>
<evidence type="ECO:0000313" key="2">
    <source>
        <dbReference type="EMBL" id="OIN61858.1"/>
    </source>
</evidence>
<organism evidence="2 3">
    <name type="scientific">Bifidobacterium longum subsp. suis</name>
    <dbReference type="NCBI Taxonomy" id="1695"/>
    <lineage>
        <taxon>Bacteria</taxon>
        <taxon>Bacillati</taxon>
        <taxon>Actinomycetota</taxon>
        <taxon>Actinomycetes</taxon>
        <taxon>Bifidobacteriales</taxon>
        <taxon>Bifidobacteriaceae</taxon>
        <taxon>Bifidobacterium</taxon>
    </lineage>
</organism>
<dbReference type="SUPFAM" id="SSF53850">
    <property type="entry name" value="Periplasmic binding protein-like II"/>
    <property type="match status" value="1"/>
</dbReference>
<dbReference type="AlphaFoldDB" id="A0A1S2VVD4"/>
<protein>
    <submittedName>
        <fullName evidence="2">ABC transporter substrate-binding protein</fullName>
    </submittedName>
</protein>
<gene>
    <name evidence="2" type="ORF">BFS26_10210</name>
</gene>
<dbReference type="PANTHER" id="PTHR43649">
    <property type="entry name" value="ARABINOSE-BINDING PROTEIN-RELATED"/>
    <property type="match status" value="1"/>
</dbReference>
<reference evidence="2 3" key="1">
    <citation type="journal article" date="2016" name="BMC Microbiol.">
        <title>Fucosyllactose and L-fucose utilization of infant Bifidobacterium longum and Bifidobacterium kashiwanohense.</title>
        <authorList>
            <person name="Bunesova V."/>
            <person name="Lacroix C."/>
            <person name="Schwab C."/>
        </authorList>
    </citation>
    <scope>NUCLEOTIDE SEQUENCE [LARGE SCALE GENOMIC DNA]</scope>
    <source>
        <strain evidence="2 3">BSM11-5</strain>
    </source>
</reference>
<name>A0A1S2VVD4_BIFLN</name>
<dbReference type="PANTHER" id="PTHR43649:SF14">
    <property type="entry name" value="BLR3389 PROTEIN"/>
    <property type="match status" value="1"/>
</dbReference>
<feature type="signal peptide" evidence="1">
    <location>
        <begin position="1"/>
        <end position="22"/>
    </location>
</feature>
<sequence>MKKVTRVMAAIAAGAMALTVSACGGSSNANGAKVNSDKTANDSASCTNTVKKKGVQKVTVWAWYPAIEQVVDDFNETHDDLQVCWNNGGQGGGEYTKFQNAIKAGKGAPDVIQLEYEAMPQFMAGKEQHLVDLSQFGFTDHKDDYTEGAWKSVQLGSEDKVYGVPVDLGPFVMYVRQDIFDKYNVKVPTTWAEFEQAGKDLKAAGYDGYLTDFAPNGTAFNIALFAQKNQNVYNYSASDPTKASVNFNTDGVKEVLGYWQNLVKEGLVDTTDANTNDWTTNILGGKYATWVQASWQTGYLKGAGDTNGQFRIYNAPVWDDSTPMVNQGGSAWAVTDQAKDTEAAYKVARELFDSDKAQEIGVTDGGLFPAWTKKLQSDSFKNMEEEFLGGQKLNEITIPTAEGYKGYSFLPFQTYAYDEQVKTFTSIVKDGKDTTSNLKSLDETLNNYAKQQGYTVE</sequence>
<feature type="chain" id="PRO_5038904739" evidence="1">
    <location>
        <begin position="23"/>
        <end position="457"/>
    </location>
</feature>
<dbReference type="InterPro" id="IPR050490">
    <property type="entry name" value="Bact_solute-bd_prot1"/>
</dbReference>
<evidence type="ECO:0000256" key="1">
    <source>
        <dbReference type="SAM" id="SignalP"/>
    </source>
</evidence>